<keyword evidence="2" id="KW-1185">Reference proteome</keyword>
<accession>A0A1Z5KTB0</accession>
<dbReference type="Proteomes" id="UP000198406">
    <property type="component" value="Unassembled WGS sequence"/>
</dbReference>
<dbReference type="EMBL" id="BDSP01000292">
    <property type="protein sequence ID" value="GAX29574.1"/>
    <property type="molecule type" value="Genomic_DNA"/>
</dbReference>
<reference evidence="1 2" key="1">
    <citation type="journal article" date="2015" name="Plant Cell">
        <title>Oil accumulation by the oleaginous diatom Fistulifera solaris as revealed by the genome and transcriptome.</title>
        <authorList>
            <person name="Tanaka T."/>
            <person name="Maeda Y."/>
            <person name="Veluchamy A."/>
            <person name="Tanaka M."/>
            <person name="Abida H."/>
            <person name="Marechal E."/>
            <person name="Bowler C."/>
            <person name="Muto M."/>
            <person name="Sunaga Y."/>
            <person name="Tanaka M."/>
            <person name="Yoshino T."/>
            <person name="Taniguchi T."/>
            <person name="Fukuda Y."/>
            <person name="Nemoto M."/>
            <person name="Matsumoto M."/>
            <person name="Wong P.S."/>
            <person name="Aburatani S."/>
            <person name="Fujibuchi W."/>
        </authorList>
    </citation>
    <scope>NUCLEOTIDE SEQUENCE [LARGE SCALE GENOMIC DNA]</scope>
    <source>
        <strain evidence="1 2">JPCC DA0580</strain>
    </source>
</reference>
<evidence type="ECO:0000313" key="2">
    <source>
        <dbReference type="Proteomes" id="UP000198406"/>
    </source>
</evidence>
<protein>
    <submittedName>
        <fullName evidence="1">Uncharacterized protein</fullName>
    </submittedName>
</protein>
<comment type="caution">
    <text evidence="1">The sequence shown here is derived from an EMBL/GenBank/DDBJ whole genome shotgun (WGS) entry which is preliminary data.</text>
</comment>
<dbReference type="InParanoid" id="A0A1Z5KTB0"/>
<proteinExistence type="predicted"/>
<evidence type="ECO:0000313" key="1">
    <source>
        <dbReference type="EMBL" id="GAX29574.1"/>
    </source>
</evidence>
<organism evidence="1 2">
    <name type="scientific">Fistulifera solaris</name>
    <name type="common">Oleaginous diatom</name>
    <dbReference type="NCBI Taxonomy" id="1519565"/>
    <lineage>
        <taxon>Eukaryota</taxon>
        <taxon>Sar</taxon>
        <taxon>Stramenopiles</taxon>
        <taxon>Ochrophyta</taxon>
        <taxon>Bacillariophyta</taxon>
        <taxon>Bacillariophyceae</taxon>
        <taxon>Bacillariophycidae</taxon>
        <taxon>Naviculales</taxon>
        <taxon>Naviculaceae</taxon>
        <taxon>Fistulifera</taxon>
    </lineage>
</organism>
<dbReference type="AlphaFoldDB" id="A0A1Z5KTB0"/>
<gene>
    <name evidence="1" type="ORF">FisN_24Lh027</name>
</gene>
<name>A0A1Z5KTB0_FISSO</name>
<sequence length="196" mass="23224">MCFRLLDCFLPLWRQVTSKQAFDRVNDDATFVLWDDEAVQRRERGDAINQLDEGEVPPLIVPFDDDSDDPIPLLSPLEYAVYTSQWQVFWGYVLMEKWDTSVHPRPLKSSIRLLCFLLDRDNEEMIATLYLADLLLNQHETINMKEIQECLAILDPLFEWKKEVLRTLHMKRMLLESMALPEGVQETIWREHVIWT</sequence>